<evidence type="ECO:0000256" key="2">
    <source>
        <dbReference type="ARBA" id="ARBA00023270"/>
    </source>
</evidence>
<keyword evidence="7" id="KW-1185">Reference proteome</keyword>
<evidence type="ECO:0000256" key="1">
    <source>
        <dbReference type="ARBA" id="ARBA00023239"/>
    </source>
</evidence>
<dbReference type="PANTHER" id="PTHR12128:SF28">
    <property type="entry name" value="2-DEHYDRO-3-DEOXY-D-GLUCONATE ALDOLASE YAGE-RELATED"/>
    <property type="match status" value="1"/>
</dbReference>
<dbReference type="EMBL" id="CP010525">
    <property type="protein sequence ID" value="AJO21497.1"/>
    <property type="molecule type" value="Genomic_DNA"/>
</dbReference>
<evidence type="ECO:0000313" key="6">
    <source>
        <dbReference type="EMBL" id="AJO21497.1"/>
    </source>
</evidence>
<feature type="binding site" evidence="5">
    <location>
        <position position="210"/>
    </location>
    <ligand>
        <name>pyruvate</name>
        <dbReference type="ChEBI" id="CHEBI:15361"/>
    </ligand>
</feature>
<dbReference type="CDD" id="cd00408">
    <property type="entry name" value="DHDPS-like"/>
    <property type="match status" value="1"/>
</dbReference>
<dbReference type="InterPro" id="IPR020625">
    <property type="entry name" value="Schiff_base-form_aldolases_AS"/>
</dbReference>
<dbReference type="PROSITE" id="PS00665">
    <property type="entry name" value="DHDPS_1"/>
    <property type="match status" value="1"/>
</dbReference>
<evidence type="ECO:0000256" key="4">
    <source>
        <dbReference type="PIRSR" id="PIRSR001365-1"/>
    </source>
</evidence>
<reference evidence="7" key="1">
    <citation type="submission" date="2015-01" db="EMBL/GenBank/DDBJ databases">
        <title>Comparative genome analysis of Bacillus coagulans HM-08, Clostridium butyricum HM-68, Bacillus subtilis HM-66 and Bacillus paralicheniformis BL-09.</title>
        <authorList>
            <person name="Zhang H."/>
        </authorList>
    </citation>
    <scope>NUCLEOTIDE SEQUENCE [LARGE SCALE GENOMIC DNA]</scope>
    <source>
        <strain evidence="7">HM-08</strain>
    </source>
</reference>
<evidence type="ECO:0000256" key="5">
    <source>
        <dbReference type="PIRSR" id="PIRSR001365-2"/>
    </source>
</evidence>
<evidence type="ECO:0000313" key="7">
    <source>
        <dbReference type="Proteomes" id="UP000032024"/>
    </source>
</evidence>
<protein>
    <recommendedName>
        <fullName evidence="8">Dihydrodipicolinate synthase family protein</fullName>
    </recommendedName>
</protein>
<dbReference type="SUPFAM" id="SSF51569">
    <property type="entry name" value="Aldolase"/>
    <property type="match status" value="1"/>
</dbReference>
<proteinExistence type="inferred from homology"/>
<keyword evidence="2" id="KW-0704">Schiff base</keyword>
<sequence length="305" mass="33905">MVAKFHGIIPPVSIIFDKNGKFDQKGMAVVIDFLIDSGVNGLFFLGSGGEFTQMSTEERMEVASFATEYVNGRVPVLIGTGSTNTRESILLSQHAEKVGADGVVVINPYYWPLTEENLYRHYHDIAQSIEISVLLYNFPTLSGQDLNPEFVLKLVENHQNIVGIKETVEEVSHIRDMISIVKKKHPDFAVFCGFDDHLLQTLTIGGDGAICASVNFAPELAIGIYHAFQEKQYDKAIALHKKLAFLPAIYKLDSPFISVVKEAMKYKGLDISSYVLPPSRPLDEKKKEALKQILSEAGLLEETLQ</sequence>
<evidence type="ECO:0000256" key="3">
    <source>
        <dbReference type="PIRNR" id="PIRNR001365"/>
    </source>
</evidence>
<accession>A0AAN0T2J3</accession>
<dbReference type="InterPro" id="IPR020624">
    <property type="entry name" value="Schiff_base-form_aldolases_CS"/>
</dbReference>
<dbReference type="GO" id="GO:0016829">
    <property type="term" value="F:lyase activity"/>
    <property type="evidence" value="ECO:0007669"/>
    <property type="project" value="UniProtKB-KW"/>
</dbReference>
<dbReference type="Proteomes" id="UP000032024">
    <property type="component" value="Chromosome"/>
</dbReference>
<evidence type="ECO:0008006" key="8">
    <source>
        <dbReference type="Google" id="ProtNLM"/>
    </source>
</evidence>
<feature type="active site" description="Proton donor/acceptor" evidence="4">
    <location>
        <position position="136"/>
    </location>
</feature>
<feature type="active site" description="Schiff-base intermediate with substrate" evidence="4">
    <location>
        <position position="165"/>
    </location>
</feature>
<dbReference type="InterPro" id="IPR002220">
    <property type="entry name" value="DapA-like"/>
</dbReference>
<dbReference type="PANTHER" id="PTHR12128">
    <property type="entry name" value="DIHYDRODIPICOLINATE SYNTHASE"/>
    <property type="match status" value="1"/>
</dbReference>
<dbReference type="Pfam" id="PF00701">
    <property type="entry name" value="DHDPS"/>
    <property type="match status" value="1"/>
</dbReference>
<dbReference type="GO" id="GO:0005829">
    <property type="term" value="C:cytosol"/>
    <property type="evidence" value="ECO:0007669"/>
    <property type="project" value="TreeGrafter"/>
</dbReference>
<dbReference type="PRINTS" id="PR00146">
    <property type="entry name" value="DHPICSNTHASE"/>
</dbReference>
<comment type="similarity">
    <text evidence="3">Belongs to the DapA family.</text>
</comment>
<dbReference type="Gene3D" id="3.20.20.70">
    <property type="entry name" value="Aldolase class I"/>
    <property type="match status" value="1"/>
</dbReference>
<dbReference type="PIRSF" id="PIRSF001365">
    <property type="entry name" value="DHDPS"/>
    <property type="match status" value="1"/>
</dbReference>
<dbReference type="SMART" id="SM01130">
    <property type="entry name" value="DHDPS"/>
    <property type="match status" value="1"/>
</dbReference>
<name>A0AAN0T2J3_HEYCO</name>
<dbReference type="AlphaFoldDB" id="A0AAN0T2J3"/>
<dbReference type="InterPro" id="IPR013785">
    <property type="entry name" value="Aldolase_TIM"/>
</dbReference>
<dbReference type="RefSeq" id="WP_035183583.1">
    <property type="nucleotide sequence ID" value="NZ_CP010525.1"/>
</dbReference>
<gene>
    <name evidence="6" type="ORF">SB48_HM08orf01074</name>
</gene>
<keyword evidence="1 3" id="KW-0456">Lyase</keyword>
<dbReference type="PROSITE" id="PS00666">
    <property type="entry name" value="DHDPS_2"/>
    <property type="match status" value="1"/>
</dbReference>
<organism evidence="6 7">
    <name type="scientific">Heyndrickxia coagulans</name>
    <name type="common">Weizmannia coagulans</name>
    <dbReference type="NCBI Taxonomy" id="1398"/>
    <lineage>
        <taxon>Bacteria</taxon>
        <taxon>Bacillati</taxon>
        <taxon>Bacillota</taxon>
        <taxon>Bacilli</taxon>
        <taxon>Bacillales</taxon>
        <taxon>Bacillaceae</taxon>
        <taxon>Heyndrickxia</taxon>
    </lineage>
</organism>